<sequence length="354" mass="40701">MSPLIDFYRGAGRHPAHGTLDAILAHDDTWLERQHDYIQWLFPMDVASNFNSTAPLFTQQAQQQFQTNGALQLNLIRSLHRMLTFYGFQLTYDPVDLTTTVVRPASNFAERAAVWLTPSNHNFLRLTRILSSLRLAGLQTYAEALMQALAQINGVDSATLQYCKCDRRTDTSSVPRKAANGDLGADIGDDSRTHRSAYHEPHTERRHYGHLRLPGLLHSRHRRPHSCVELRSPRFFAAHQHRPLKVEPQSPRVGWPHASRGRPCSHLPHRSRLQTQAARRTSRLTRSRSLLPASQCSWCRRRLAHDEHSFTIVNLAYGCSLRDAGIWRWQRQRQRLRLLILANHCQCDGSEHHH</sequence>
<protein>
    <submittedName>
        <fullName evidence="4">Opioid growth factor receptor conserved region-domain-containing protein</fullName>
    </submittedName>
</protein>
<evidence type="ECO:0000256" key="1">
    <source>
        <dbReference type="ARBA" id="ARBA00010365"/>
    </source>
</evidence>
<dbReference type="EMBL" id="JAFCMP010000223">
    <property type="protein sequence ID" value="KAG5183015.1"/>
    <property type="molecule type" value="Genomic_DNA"/>
</dbReference>
<dbReference type="InterPro" id="IPR006757">
    <property type="entry name" value="OGF_rcpt"/>
</dbReference>
<dbReference type="PANTHER" id="PTHR14015:SF2">
    <property type="entry name" value="OPIOID GROWTH FACTOR RECEPTOR (OGFR) CONSERVED DOMAIN-CONTAINING PROTEIN"/>
    <property type="match status" value="1"/>
</dbReference>
<comment type="similarity">
    <text evidence="1">Belongs to the opioid growth factor receptor family.</text>
</comment>
<organism evidence="4 5">
    <name type="scientific">Tribonema minus</name>
    <dbReference type="NCBI Taxonomy" id="303371"/>
    <lineage>
        <taxon>Eukaryota</taxon>
        <taxon>Sar</taxon>
        <taxon>Stramenopiles</taxon>
        <taxon>Ochrophyta</taxon>
        <taxon>PX clade</taxon>
        <taxon>Xanthophyceae</taxon>
        <taxon>Tribonematales</taxon>
        <taxon>Tribonemataceae</taxon>
        <taxon>Tribonema</taxon>
    </lineage>
</organism>
<keyword evidence="4" id="KW-0675">Receptor</keyword>
<proteinExistence type="inferred from homology"/>
<dbReference type="OrthoDB" id="9030204at2759"/>
<evidence type="ECO:0000313" key="4">
    <source>
        <dbReference type="EMBL" id="KAG5183015.1"/>
    </source>
</evidence>
<dbReference type="GO" id="GO:0140625">
    <property type="term" value="F:opioid growth factor receptor activity"/>
    <property type="evidence" value="ECO:0007669"/>
    <property type="project" value="InterPro"/>
</dbReference>
<dbReference type="GO" id="GO:0016020">
    <property type="term" value="C:membrane"/>
    <property type="evidence" value="ECO:0007669"/>
    <property type="project" value="InterPro"/>
</dbReference>
<dbReference type="InterPro" id="IPR039574">
    <property type="entry name" value="OGFr"/>
</dbReference>
<name>A0A835YX39_9STRA</name>
<evidence type="ECO:0000256" key="2">
    <source>
        <dbReference type="SAM" id="MobiDB-lite"/>
    </source>
</evidence>
<feature type="region of interest" description="Disordered" evidence="2">
    <location>
        <begin position="171"/>
        <end position="193"/>
    </location>
</feature>
<dbReference type="AlphaFoldDB" id="A0A835YX39"/>
<gene>
    <name evidence="4" type="ORF">JKP88DRAFT_241286</name>
</gene>
<accession>A0A835YX39</accession>
<evidence type="ECO:0000259" key="3">
    <source>
        <dbReference type="Pfam" id="PF04664"/>
    </source>
</evidence>
<evidence type="ECO:0000313" key="5">
    <source>
        <dbReference type="Proteomes" id="UP000664859"/>
    </source>
</evidence>
<dbReference type="PANTHER" id="PTHR14015">
    <property type="entry name" value="OPIOID GROWTH FACTOR RECEPTOR OGFR ZETA-TYPE OPIOID RECEPTOR"/>
    <property type="match status" value="1"/>
</dbReference>
<reference evidence="4" key="1">
    <citation type="submission" date="2021-02" db="EMBL/GenBank/DDBJ databases">
        <title>First Annotated Genome of the Yellow-green Alga Tribonema minus.</title>
        <authorList>
            <person name="Mahan K.M."/>
        </authorList>
    </citation>
    <scope>NUCLEOTIDE SEQUENCE</scope>
    <source>
        <strain evidence="4">UTEX B ZZ1240</strain>
    </source>
</reference>
<dbReference type="Proteomes" id="UP000664859">
    <property type="component" value="Unassembled WGS sequence"/>
</dbReference>
<dbReference type="Pfam" id="PF04664">
    <property type="entry name" value="OGFr_N"/>
    <property type="match status" value="1"/>
</dbReference>
<comment type="caution">
    <text evidence="4">The sequence shown here is derived from an EMBL/GenBank/DDBJ whole genome shotgun (WGS) entry which is preliminary data.</text>
</comment>
<feature type="domain" description="Opioid growth factor receptor (OGFr) conserved" evidence="3">
    <location>
        <begin position="27"/>
        <end position="149"/>
    </location>
</feature>
<keyword evidence="5" id="KW-1185">Reference proteome</keyword>